<keyword evidence="1" id="KW-0732">Signal</keyword>
<dbReference type="Proteomes" id="UP000001471">
    <property type="component" value="Unassembled WGS sequence"/>
</dbReference>
<reference evidence="3" key="1">
    <citation type="journal article" date="2013" name="G3 (Bethesda)">
        <title>Comparative genomics of a plant-pathogenic fungus, Pyrenophora tritici-repentis, reveals transduplication and the impact of repeat elements on pathogenicity and population divergence.</title>
        <authorList>
            <person name="Manning V.A."/>
            <person name="Pandelova I."/>
            <person name="Dhillon B."/>
            <person name="Wilhelm L.J."/>
            <person name="Goodwin S.B."/>
            <person name="Berlin A.M."/>
            <person name="Figueroa M."/>
            <person name="Freitag M."/>
            <person name="Hane J.K."/>
            <person name="Henrissat B."/>
            <person name="Holman W.H."/>
            <person name="Kodira C.D."/>
            <person name="Martin J."/>
            <person name="Oliver R.P."/>
            <person name="Robbertse B."/>
            <person name="Schackwitz W."/>
            <person name="Schwartz D.C."/>
            <person name="Spatafora J.W."/>
            <person name="Turgeon B.G."/>
            <person name="Yandava C."/>
            <person name="Young S."/>
            <person name="Zhou S."/>
            <person name="Zeng Q."/>
            <person name="Grigoriev I.V."/>
            <person name="Ma L.-J."/>
            <person name="Ciuffetti L.M."/>
        </authorList>
    </citation>
    <scope>NUCLEOTIDE SEQUENCE [LARGE SCALE GENOMIC DNA]</scope>
    <source>
        <strain evidence="3">Pt-1C-BFP</strain>
    </source>
</reference>
<dbReference type="HOGENOM" id="CLU_2498982_0_0_1"/>
<dbReference type="EMBL" id="DS231623">
    <property type="protein sequence ID" value="EDU51491.1"/>
    <property type="molecule type" value="Genomic_DNA"/>
</dbReference>
<feature type="chain" id="PRO_5002784904" evidence="1">
    <location>
        <begin position="18"/>
        <end position="86"/>
    </location>
</feature>
<accession>B2WEJ9</accession>
<evidence type="ECO:0000313" key="3">
    <source>
        <dbReference type="Proteomes" id="UP000001471"/>
    </source>
</evidence>
<organism evidence="2 3">
    <name type="scientific">Pyrenophora tritici-repentis (strain Pt-1C-BFP)</name>
    <name type="common">Wheat tan spot fungus</name>
    <name type="synonym">Drechslera tritici-repentis</name>
    <dbReference type="NCBI Taxonomy" id="426418"/>
    <lineage>
        <taxon>Eukaryota</taxon>
        <taxon>Fungi</taxon>
        <taxon>Dikarya</taxon>
        <taxon>Ascomycota</taxon>
        <taxon>Pezizomycotina</taxon>
        <taxon>Dothideomycetes</taxon>
        <taxon>Pleosporomycetidae</taxon>
        <taxon>Pleosporales</taxon>
        <taxon>Pleosporineae</taxon>
        <taxon>Pleosporaceae</taxon>
        <taxon>Pyrenophora</taxon>
    </lineage>
</organism>
<dbReference type="PROSITE" id="PS51257">
    <property type="entry name" value="PROKAR_LIPOPROTEIN"/>
    <property type="match status" value="1"/>
</dbReference>
<feature type="signal peptide" evidence="1">
    <location>
        <begin position="1"/>
        <end position="17"/>
    </location>
</feature>
<protein>
    <submittedName>
        <fullName evidence="2">Uncharacterized protein</fullName>
    </submittedName>
</protein>
<gene>
    <name evidence="2" type="ORF">PTRG_08572</name>
</gene>
<sequence length="86" mass="9563">MKLSSVITLCCASVALGAGCHRPRPCINGNCIPQWESNCTNLWEVFKMEPCRKLKAPSGTCRSGRCEGCQWDGILERCTYCDIRCC</sequence>
<proteinExistence type="predicted"/>
<name>B2WEJ9_PYRTR</name>
<evidence type="ECO:0000313" key="2">
    <source>
        <dbReference type="EMBL" id="EDU51491.1"/>
    </source>
</evidence>
<dbReference type="AlphaFoldDB" id="B2WEJ9"/>
<evidence type="ECO:0000256" key="1">
    <source>
        <dbReference type="SAM" id="SignalP"/>
    </source>
</evidence>
<dbReference type="InParanoid" id="B2WEJ9"/>